<comment type="caution">
    <text evidence="1">The sequence shown here is derived from an EMBL/GenBank/DDBJ whole genome shotgun (WGS) entry which is preliminary data.</text>
</comment>
<gene>
    <name evidence="1" type="ORF">CEXT_35421</name>
</gene>
<dbReference type="EMBL" id="BPLR01012869">
    <property type="protein sequence ID" value="GIY57197.1"/>
    <property type="molecule type" value="Genomic_DNA"/>
</dbReference>
<dbReference type="Proteomes" id="UP001054945">
    <property type="component" value="Unassembled WGS sequence"/>
</dbReference>
<organism evidence="1 2">
    <name type="scientific">Caerostris extrusa</name>
    <name type="common">Bark spider</name>
    <name type="synonym">Caerostris bankana</name>
    <dbReference type="NCBI Taxonomy" id="172846"/>
    <lineage>
        <taxon>Eukaryota</taxon>
        <taxon>Metazoa</taxon>
        <taxon>Ecdysozoa</taxon>
        <taxon>Arthropoda</taxon>
        <taxon>Chelicerata</taxon>
        <taxon>Arachnida</taxon>
        <taxon>Araneae</taxon>
        <taxon>Araneomorphae</taxon>
        <taxon>Entelegynae</taxon>
        <taxon>Araneoidea</taxon>
        <taxon>Araneidae</taxon>
        <taxon>Caerostris</taxon>
    </lineage>
</organism>
<protein>
    <submittedName>
        <fullName evidence="1">Uncharacterized protein</fullName>
    </submittedName>
</protein>
<proteinExistence type="predicted"/>
<sequence>MKTLQATSLDTMSWGHLLQLTQQQIRLFLHSSSSPPSTHFFALSSADNTVSLKDHYPGAKLSWWHEEADIFLHFPSLETLYQPERKGSTGDPHILLGIKQRGDPSHTWCGCRYFIYH</sequence>
<evidence type="ECO:0000313" key="2">
    <source>
        <dbReference type="Proteomes" id="UP001054945"/>
    </source>
</evidence>
<accession>A0AAV4UH81</accession>
<keyword evidence="2" id="KW-1185">Reference proteome</keyword>
<name>A0AAV4UH81_CAEEX</name>
<evidence type="ECO:0000313" key="1">
    <source>
        <dbReference type="EMBL" id="GIY57197.1"/>
    </source>
</evidence>
<reference evidence="1 2" key="1">
    <citation type="submission" date="2021-06" db="EMBL/GenBank/DDBJ databases">
        <title>Caerostris extrusa draft genome.</title>
        <authorList>
            <person name="Kono N."/>
            <person name="Arakawa K."/>
        </authorList>
    </citation>
    <scope>NUCLEOTIDE SEQUENCE [LARGE SCALE GENOMIC DNA]</scope>
</reference>
<dbReference type="AlphaFoldDB" id="A0AAV4UH81"/>